<proteinExistence type="predicted"/>
<dbReference type="VEuPathDB" id="VectorBase:AFAF014231"/>
<sequence>MMEIMNSRCIVEAFNWLAVNFSDKSALSFNVVFYSSFVTIGIDQVVFALGGVVLTSFLLSVNITGVIIMDIVVIFVVRRSMMLLIVMVMGHIMLYIVVRTVVILSTSRCH</sequence>
<feature type="transmembrane region" description="Helical" evidence="1">
    <location>
        <begin position="31"/>
        <end position="51"/>
    </location>
</feature>
<keyword evidence="1" id="KW-0472">Membrane</keyword>
<dbReference type="Proteomes" id="UP000075886">
    <property type="component" value="Unassembled WGS sequence"/>
</dbReference>
<feature type="transmembrane region" description="Helical" evidence="1">
    <location>
        <begin position="84"/>
        <end position="104"/>
    </location>
</feature>
<protein>
    <submittedName>
        <fullName evidence="2">Uncharacterized protein</fullName>
    </submittedName>
</protein>
<organism evidence="2 3">
    <name type="scientific">Anopheles farauti</name>
    <dbReference type="NCBI Taxonomy" id="69004"/>
    <lineage>
        <taxon>Eukaryota</taxon>
        <taxon>Metazoa</taxon>
        <taxon>Ecdysozoa</taxon>
        <taxon>Arthropoda</taxon>
        <taxon>Hexapoda</taxon>
        <taxon>Insecta</taxon>
        <taxon>Pterygota</taxon>
        <taxon>Neoptera</taxon>
        <taxon>Endopterygota</taxon>
        <taxon>Diptera</taxon>
        <taxon>Nematocera</taxon>
        <taxon>Culicoidea</taxon>
        <taxon>Culicidae</taxon>
        <taxon>Anophelinae</taxon>
        <taxon>Anopheles</taxon>
    </lineage>
</organism>
<dbReference type="AlphaFoldDB" id="A0A182QPF4"/>
<evidence type="ECO:0000313" key="3">
    <source>
        <dbReference type="Proteomes" id="UP000075886"/>
    </source>
</evidence>
<accession>A0A182QPF4</accession>
<feature type="transmembrane region" description="Helical" evidence="1">
    <location>
        <begin position="57"/>
        <end position="77"/>
    </location>
</feature>
<keyword evidence="1" id="KW-1133">Transmembrane helix</keyword>
<dbReference type="EMBL" id="AXCN02001976">
    <property type="status" value="NOT_ANNOTATED_CDS"/>
    <property type="molecule type" value="Genomic_DNA"/>
</dbReference>
<evidence type="ECO:0000313" key="2">
    <source>
        <dbReference type="EnsemblMetazoa" id="AFAF014231-PA"/>
    </source>
</evidence>
<keyword evidence="1" id="KW-0812">Transmembrane</keyword>
<dbReference type="EnsemblMetazoa" id="AFAF014231-RA">
    <property type="protein sequence ID" value="AFAF014231-PA"/>
    <property type="gene ID" value="AFAF014231"/>
</dbReference>
<reference evidence="2" key="2">
    <citation type="submission" date="2020-05" db="UniProtKB">
        <authorList>
            <consortium name="EnsemblMetazoa"/>
        </authorList>
    </citation>
    <scope>IDENTIFICATION</scope>
    <source>
        <strain evidence="2">FAR1</strain>
    </source>
</reference>
<name>A0A182QPF4_9DIPT</name>
<reference evidence="3" key="1">
    <citation type="submission" date="2014-01" db="EMBL/GenBank/DDBJ databases">
        <title>The Genome Sequence of Anopheles farauti FAR1 (V2).</title>
        <authorList>
            <consortium name="The Broad Institute Genomics Platform"/>
            <person name="Neafsey D.E."/>
            <person name="Besansky N."/>
            <person name="Howell P."/>
            <person name="Walton C."/>
            <person name="Young S.K."/>
            <person name="Zeng Q."/>
            <person name="Gargeya S."/>
            <person name="Fitzgerald M."/>
            <person name="Haas B."/>
            <person name="Abouelleil A."/>
            <person name="Allen A.W."/>
            <person name="Alvarado L."/>
            <person name="Arachchi H.M."/>
            <person name="Berlin A.M."/>
            <person name="Chapman S.B."/>
            <person name="Gainer-Dewar J."/>
            <person name="Goldberg J."/>
            <person name="Griggs A."/>
            <person name="Gujja S."/>
            <person name="Hansen M."/>
            <person name="Howarth C."/>
            <person name="Imamovic A."/>
            <person name="Ireland A."/>
            <person name="Larimer J."/>
            <person name="McCowan C."/>
            <person name="Murphy C."/>
            <person name="Pearson M."/>
            <person name="Poon T.W."/>
            <person name="Priest M."/>
            <person name="Roberts A."/>
            <person name="Saif S."/>
            <person name="Shea T."/>
            <person name="Sisk P."/>
            <person name="Sykes S."/>
            <person name="Wortman J."/>
            <person name="Nusbaum C."/>
            <person name="Birren B."/>
        </authorList>
    </citation>
    <scope>NUCLEOTIDE SEQUENCE [LARGE SCALE GENOMIC DNA]</scope>
    <source>
        <strain evidence="3">FAR1</strain>
    </source>
</reference>
<evidence type="ECO:0000256" key="1">
    <source>
        <dbReference type="SAM" id="Phobius"/>
    </source>
</evidence>
<keyword evidence="3" id="KW-1185">Reference proteome</keyword>